<evidence type="ECO:0000256" key="13">
    <source>
        <dbReference type="ARBA" id="ARBA00031787"/>
    </source>
</evidence>
<dbReference type="EMBL" id="CP040915">
    <property type="protein sequence ID" value="QDC25014.1"/>
    <property type="molecule type" value="Genomic_DNA"/>
</dbReference>
<dbReference type="GO" id="GO:0030170">
    <property type="term" value="F:pyridoxal phosphate binding"/>
    <property type="evidence" value="ECO:0007669"/>
    <property type="project" value="InterPro"/>
</dbReference>
<dbReference type="KEGG" id="gyu:FE374_10710"/>
<evidence type="ECO:0000256" key="15">
    <source>
        <dbReference type="ARBA" id="ARBA00050054"/>
    </source>
</evidence>
<evidence type="ECO:0000256" key="8">
    <source>
        <dbReference type="ARBA" id="ARBA00022679"/>
    </source>
</evidence>
<dbReference type="GO" id="GO:0042802">
    <property type="term" value="F:identical protein binding"/>
    <property type="evidence" value="ECO:0007669"/>
    <property type="project" value="TreeGrafter"/>
</dbReference>
<keyword evidence="7 17" id="KW-0032">Aminotransferase</keyword>
<keyword evidence="8 17" id="KW-0808">Transferase</keyword>
<evidence type="ECO:0000256" key="10">
    <source>
        <dbReference type="ARBA" id="ARBA00029760"/>
    </source>
</evidence>
<dbReference type="Gene3D" id="3.40.640.10">
    <property type="entry name" value="Type I PLP-dependent aspartate aminotransferase-like (Major domain)"/>
    <property type="match status" value="1"/>
</dbReference>
<keyword evidence="9 16" id="KW-0663">Pyridoxal phosphate</keyword>
<evidence type="ECO:0000256" key="7">
    <source>
        <dbReference type="ARBA" id="ARBA00022576"/>
    </source>
</evidence>
<dbReference type="InterPro" id="IPR015424">
    <property type="entry name" value="PyrdxlP-dep_Trfase"/>
</dbReference>
<dbReference type="PIRSF" id="PIRSF000521">
    <property type="entry name" value="Transaminase_4ab_Lys_Orn"/>
    <property type="match status" value="1"/>
</dbReference>
<evidence type="ECO:0000256" key="12">
    <source>
        <dbReference type="ARBA" id="ARBA00030857"/>
    </source>
</evidence>
<dbReference type="PROSITE" id="PS00600">
    <property type="entry name" value="AA_TRANSFER_CLASS_3"/>
    <property type="match status" value="1"/>
</dbReference>
<comment type="catalytic activity">
    <reaction evidence="1">
        <text>(S)-3-amino-2-methylpropanoate + 2-oxoglutarate = 2-methyl-3-oxopropanoate + L-glutamate</text>
        <dbReference type="Rhea" id="RHEA:13993"/>
        <dbReference type="ChEBI" id="CHEBI:16810"/>
        <dbReference type="ChEBI" id="CHEBI:29985"/>
        <dbReference type="ChEBI" id="CHEBI:57700"/>
        <dbReference type="ChEBI" id="CHEBI:58655"/>
        <dbReference type="EC" id="2.6.1.22"/>
    </reaction>
</comment>
<dbReference type="InterPro" id="IPR015421">
    <property type="entry name" value="PyrdxlP-dep_Trfase_major"/>
</dbReference>
<dbReference type="EC" id="2.6.1.19" evidence="6"/>
<proteinExistence type="inferred from homology"/>
<dbReference type="NCBIfam" id="TIGR00700">
    <property type="entry name" value="GABAtrnsam"/>
    <property type="match status" value="1"/>
</dbReference>
<evidence type="ECO:0000256" key="14">
    <source>
        <dbReference type="ARBA" id="ARBA00048021"/>
    </source>
</evidence>
<dbReference type="FunFam" id="3.40.640.10:FF:000013">
    <property type="entry name" value="4-aminobutyrate aminotransferase"/>
    <property type="match status" value="1"/>
</dbReference>
<dbReference type="InterPro" id="IPR004632">
    <property type="entry name" value="4NH2But_aminotransferase_bac"/>
</dbReference>
<dbReference type="RefSeq" id="WP_139928938.1">
    <property type="nucleotide sequence ID" value="NZ_CP040915.1"/>
</dbReference>
<protein>
    <recommendedName>
        <fullName evidence="12">(S)-3-amino-2-methylpropionate transaminase</fullName>
        <ecNumber evidence="6">2.6.1.19</ecNumber>
        <ecNumber evidence="5">2.6.1.22</ecNumber>
    </recommendedName>
    <alternativeName>
        <fullName evidence="13">GABA aminotransferase</fullName>
    </alternativeName>
    <alternativeName>
        <fullName evidence="11">Gamma-amino-N-butyrate transaminase</fullName>
    </alternativeName>
    <alternativeName>
        <fullName evidence="15">Glutamate:succinic semialdehyde transaminase</fullName>
    </alternativeName>
    <alternativeName>
        <fullName evidence="10">L-AIBAT</fullName>
    </alternativeName>
</protein>
<dbReference type="InterPro" id="IPR049704">
    <property type="entry name" value="Aminotrans_3_PPA_site"/>
</dbReference>
<dbReference type="SUPFAM" id="SSF53383">
    <property type="entry name" value="PLP-dependent transferases"/>
    <property type="match status" value="1"/>
</dbReference>
<dbReference type="InterPro" id="IPR005814">
    <property type="entry name" value="Aminotrans_3"/>
</dbReference>
<organism evidence="17 18">
    <name type="scientific">Georgenia yuyongxinii</name>
    <dbReference type="NCBI Taxonomy" id="2589797"/>
    <lineage>
        <taxon>Bacteria</taxon>
        <taxon>Bacillati</taxon>
        <taxon>Actinomycetota</taxon>
        <taxon>Actinomycetes</taxon>
        <taxon>Micrococcales</taxon>
        <taxon>Bogoriellaceae</taxon>
        <taxon>Georgenia</taxon>
    </lineage>
</organism>
<evidence type="ECO:0000256" key="16">
    <source>
        <dbReference type="RuleBase" id="RU003560"/>
    </source>
</evidence>
<dbReference type="OrthoDB" id="9801052at2"/>
<dbReference type="Proteomes" id="UP000314616">
    <property type="component" value="Chromosome"/>
</dbReference>
<reference evidence="17 18" key="1">
    <citation type="submission" date="2019-05" db="EMBL/GenBank/DDBJ databases">
        <title>Georgenia *** sp. nov., and Georgenia *** sp. nov., isolated from the intestinal contents of plateau pika (Ochotona curzoniae) in the Qinghai-Tibet plateau of China.</title>
        <authorList>
            <person name="Tian Z."/>
        </authorList>
    </citation>
    <scope>NUCLEOTIDE SEQUENCE [LARGE SCALE GENOMIC DNA]</scope>
    <source>
        <strain evidence="17 18">Z443</strain>
    </source>
</reference>
<gene>
    <name evidence="17" type="primary">gabT</name>
    <name evidence="17" type="ORF">FE374_10710</name>
</gene>
<evidence type="ECO:0000256" key="11">
    <source>
        <dbReference type="ARBA" id="ARBA00030204"/>
    </source>
</evidence>
<comment type="catalytic activity">
    <reaction evidence="14">
        <text>4-aminobutanoate + 2-oxoglutarate = succinate semialdehyde + L-glutamate</text>
        <dbReference type="Rhea" id="RHEA:23352"/>
        <dbReference type="ChEBI" id="CHEBI:16810"/>
        <dbReference type="ChEBI" id="CHEBI:29985"/>
        <dbReference type="ChEBI" id="CHEBI:57706"/>
        <dbReference type="ChEBI" id="CHEBI:59888"/>
        <dbReference type="EC" id="2.6.1.19"/>
    </reaction>
</comment>
<dbReference type="InterPro" id="IPR015422">
    <property type="entry name" value="PyrdxlP-dep_Trfase_small"/>
</dbReference>
<evidence type="ECO:0000256" key="6">
    <source>
        <dbReference type="ARBA" id="ARBA00012912"/>
    </source>
</evidence>
<evidence type="ECO:0000256" key="3">
    <source>
        <dbReference type="ARBA" id="ARBA00005176"/>
    </source>
</evidence>
<evidence type="ECO:0000313" key="17">
    <source>
        <dbReference type="EMBL" id="QDC25014.1"/>
    </source>
</evidence>
<evidence type="ECO:0000313" key="18">
    <source>
        <dbReference type="Proteomes" id="UP000314616"/>
    </source>
</evidence>
<dbReference type="Pfam" id="PF00202">
    <property type="entry name" value="Aminotran_3"/>
    <property type="match status" value="1"/>
</dbReference>
<accession>A0A5B8C3B7</accession>
<dbReference type="GO" id="GO:0034386">
    <property type="term" value="F:4-aminobutyrate:2-oxoglutarate transaminase activity"/>
    <property type="evidence" value="ECO:0007669"/>
    <property type="project" value="UniProtKB-EC"/>
</dbReference>
<evidence type="ECO:0000256" key="1">
    <source>
        <dbReference type="ARBA" id="ARBA00001750"/>
    </source>
</evidence>
<name>A0A5B8C3B7_9MICO</name>
<evidence type="ECO:0000256" key="2">
    <source>
        <dbReference type="ARBA" id="ARBA00001933"/>
    </source>
</evidence>
<dbReference type="GO" id="GO:0009448">
    <property type="term" value="P:gamma-aminobutyric acid metabolic process"/>
    <property type="evidence" value="ECO:0007669"/>
    <property type="project" value="InterPro"/>
</dbReference>
<dbReference type="GO" id="GO:0047298">
    <property type="term" value="F:(S)-3-amino-2-methylpropionate transaminase activity"/>
    <property type="evidence" value="ECO:0007669"/>
    <property type="project" value="UniProtKB-EC"/>
</dbReference>
<dbReference type="AlphaFoldDB" id="A0A5B8C3B7"/>
<dbReference type="Gene3D" id="3.90.1150.10">
    <property type="entry name" value="Aspartate Aminotransferase, domain 1"/>
    <property type="match status" value="1"/>
</dbReference>
<dbReference type="PANTHER" id="PTHR11986:SF79">
    <property type="entry name" value="ACETYLORNITHINE AMINOTRANSFERASE, MITOCHONDRIAL"/>
    <property type="match status" value="1"/>
</dbReference>
<dbReference type="PANTHER" id="PTHR11986">
    <property type="entry name" value="AMINOTRANSFERASE CLASS III"/>
    <property type="match status" value="1"/>
</dbReference>
<dbReference type="EC" id="2.6.1.22" evidence="5"/>
<comment type="cofactor">
    <cofactor evidence="2">
        <name>pyridoxal 5'-phosphate</name>
        <dbReference type="ChEBI" id="CHEBI:597326"/>
    </cofactor>
</comment>
<sequence>MSLVTPTAVGGPALAQERRLVTAIPGPRSRGLAERQGRAVARGVSTTMPVFAAAAGGGVVVDVDGNSLIDLGSGIAVTTVGNSAPRVVEAVTAQAAAFTHTCFMITPYEGYVAVAEQLNALTPGDHAKRTALFNSGAEAVENAVKIARAYTRKDAVVAFDHAYHGRTNLTMALTAKNQPYKSGFGPFAPEVYRAPLSYPYRDGLTGAEAARRAISTIEKQVGAENLAALVIEPIQGEGGFIVPAEGFLPALVQWCRANDVVFIADEVQSGIARTGAMYASEHEGIVPDLVVTAKGVADGLPLSAVTGRAEIMDAAGPGGLGGTYGGNPLAVAAALATLETIRQDGLLERARAIGELLVGRLRDLQARDARVGDVRGRGAMIAVELVDPVTAQPDAALAKAVAGAAHAAGVIVLTCGTYGNVLRFLPPLSIPDGLLAEALDVLDDVFEEIK</sequence>
<dbReference type="InterPro" id="IPR050103">
    <property type="entry name" value="Class-III_PLP-dep_AT"/>
</dbReference>
<evidence type="ECO:0000256" key="9">
    <source>
        <dbReference type="ARBA" id="ARBA00022898"/>
    </source>
</evidence>
<dbReference type="CDD" id="cd00610">
    <property type="entry name" value="OAT_like"/>
    <property type="match status" value="1"/>
</dbReference>
<comment type="pathway">
    <text evidence="3">Amino-acid degradation; 4-aminobutanoate degradation.</text>
</comment>
<evidence type="ECO:0000256" key="4">
    <source>
        <dbReference type="ARBA" id="ARBA00008954"/>
    </source>
</evidence>
<dbReference type="NCBIfam" id="NF004714">
    <property type="entry name" value="PRK06058.1"/>
    <property type="match status" value="1"/>
</dbReference>
<comment type="similarity">
    <text evidence="4 16">Belongs to the class-III pyridoxal-phosphate-dependent aminotransferase family.</text>
</comment>
<evidence type="ECO:0000256" key="5">
    <source>
        <dbReference type="ARBA" id="ARBA00012876"/>
    </source>
</evidence>